<feature type="transmembrane region" description="Helical" evidence="2">
    <location>
        <begin position="129"/>
        <end position="148"/>
    </location>
</feature>
<feature type="transmembrane region" description="Helical" evidence="2">
    <location>
        <begin position="753"/>
        <end position="772"/>
    </location>
</feature>
<sequence length="1257" mass="141606">MDSEADTAGTFVTLSTDLSSSAPRNTDMSDLTLDPEDNPVRPPSGKKVGFAEMTETDNSEDNSNVKMVPHHSPLGRVTSFKEKETDVIETGTRARWALPWRLVLLSIQLLTTYPHVQYARYPTSAHWQLLGLSGHSSTLFFTCILMISNPWKYEGTSWIKGNWLELLSALQPVTQVAMATVAEYRTGDGLATSSTGYTCVYILVVILLFRRRYRIQRLRLMSSFGLQNLIMTTLPFITFSTVLSLMYLFTESVGCLLENTSYSNACYDITMSNNAFAMVRVKRALWAILLHIPDEDEDHLYALRAQNDQFKDRGAKKEAVFVVFGFLRIWVIPFSPSIYTPAHIAQFDFSLNEMMQFICFLFGSISGVFLFASSAELEEETFNFYTTKKFPLRRSIKMFSFVLLVIAVGVSFLPQKMSNSYIGLKLKALFSTRNPLELGKVYRYISLTFCLLIFFCLDFPFLLFSTRFYFDDDIDYLYRQGKELRMVALLAWPILLVSVNLYFFSRPRGSSIMPKLVYSFLILHPLCLIIGSLLLGDANSSIKHAAAMSVFILNYFATSKGLQHFGAQSPTVISEHLQNYLLKIMGIMAPVVFLFAEGVGCALRFGKLKCETLVDSNLTVSLHLSMSVIFYTSFGYTLKDLSMKNVATLQGASLHTVAQIIFVGFSSFVSFLVFGMRPDIDYIEDLTMEGNKEDLVNERTRIALEICLGIVSGMWCLCYLIQGMKVVFEINEEDHTEYGKERASLTLYGYPSYIYNCIHASFSKLVFCILGSSRTTDIARLYRFCLLLFVLLPVGLESAYAWTDNAIWEWAAAAQYELCLVSICIYVFCNFGTTAESPRWEAPTSWRWTDVFLCSVPSLILLMGALCKVVKRSRPNWLALFIDDCTRLILISVSMCIVYRAKTVSASVLSDVEKESLVKNRAFWTGISLFFPSVLYVGAELTGCLIRASIVNPLIMFEDIDERCGGLFPGAKAVTLHLTVLYFITAAFAPLEARTINMVKVMTLQLSKFQFLQLSLFFFSCLLALTLYGTRHNGEAKNWQILYLYAFYLSWFANLLLEGSNVLRRRLNKMRGRTSVFSGSGEDGRSHTDSMWGFTRTNRFSTFVGWAPGTDGGVGLMSAHDEKKNPAGFKMQQLTAVKGKEEEEKKHETLGIPQRDMNEWKLVDFANRSHSGRDFIGKNQGKGSFLKSQFKKMTQKKTKDIKRNKDRRGSAMSEQTNETGVSSNGGGGFMNGREEIGNVTGMGGEGGMGMDFSPGYL</sequence>
<feature type="transmembrane region" description="Helical" evidence="2">
    <location>
        <begin position="441"/>
        <end position="464"/>
    </location>
</feature>
<reference evidence="4" key="1">
    <citation type="journal article" date="2023" name="Commun. Biol.">
        <title>Genome analysis of Parmales, the sister group of diatoms, reveals the evolutionary specialization of diatoms from phago-mixotrophs to photoautotrophs.</title>
        <authorList>
            <person name="Ban H."/>
            <person name="Sato S."/>
            <person name="Yoshikawa S."/>
            <person name="Yamada K."/>
            <person name="Nakamura Y."/>
            <person name="Ichinomiya M."/>
            <person name="Sato N."/>
            <person name="Blanc-Mathieu R."/>
            <person name="Endo H."/>
            <person name="Kuwata A."/>
            <person name="Ogata H."/>
        </authorList>
    </citation>
    <scope>NUCLEOTIDE SEQUENCE [LARGE SCALE GENOMIC DNA]</scope>
</reference>
<organism evidence="3 4">
    <name type="scientific">Triparma laevis f. inornata</name>
    <dbReference type="NCBI Taxonomy" id="1714386"/>
    <lineage>
        <taxon>Eukaryota</taxon>
        <taxon>Sar</taxon>
        <taxon>Stramenopiles</taxon>
        <taxon>Ochrophyta</taxon>
        <taxon>Bolidophyceae</taxon>
        <taxon>Parmales</taxon>
        <taxon>Triparmaceae</taxon>
        <taxon>Triparma</taxon>
    </lineage>
</organism>
<feature type="transmembrane region" description="Helical" evidence="2">
    <location>
        <begin position="516"/>
        <end position="535"/>
    </location>
</feature>
<proteinExistence type="predicted"/>
<feature type="transmembrane region" description="Helical" evidence="2">
    <location>
        <begin position="229"/>
        <end position="249"/>
    </location>
</feature>
<gene>
    <name evidence="3" type="ORF">TL16_g04958</name>
</gene>
<evidence type="ECO:0000256" key="1">
    <source>
        <dbReference type="SAM" id="MobiDB-lite"/>
    </source>
</evidence>
<dbReference type="EMBL" id="BLQM01000141">
    <property type="protein sequence ID" value="GMH68565.1"/>
    <property type="molecule type" value="Genomic_DNA"/>
</dbReference>
<protein>
    <submittedName>
        <fullName evidence="3">Uncharacterized protein</fullName>
    </submittedName>
</protein>
<feature type="compositionally biased region" description="Basic and acidic residues" evidence="1">
    <location>
        <begin position="1197"/>
        <end position="1209"/>
    </location>
</feature>
<feature type="transmembrane region" description="Helical" evidence="2">
    <location>
        <begin position="1042"/>
        <end position="1063"/>
    </location>
</feature>
<feature type="transmembrane region" description="Helical" evidence="2">
    <location>
        <begin position="618"/>
        <end position="636"/>
    </location>
</feature>
<feature type="transmembrane region" description="Helical" evidence="2">
    <location>
        <begin position="808"/>
        <end position="829"/>
    </location>
</feature>
<dbReference type="Proteomes" id="UP001162640">
    <property type="component" value="Unassembled WGS sequence"/>
</dbReference>
<feature type="compositionally biased region" description="Polar residues" evidence="1">
    <location>
        <begin position="10"/>
        <end position="29"/>
    </location>
</feature>
<feature type="transmembrane region" description="Helical" evidence="2">
    <location>
        <begin position="484"/>
        <end position="504"/>
    </location>
</feature>
<feature type="transmembrane region" description="Helical" evidence="2">
    <location>
        <begin position="656"/>
        <end position="674"/>
    </location>
</feature>
<name>A0A9W7AEN5_9STRA</name>
<feature type="transmembrane region" description="Helical" evidence="2">
    <location>
        <begin position="1011"/>
        <end position="1030"/>
    </location>
</feature>
<accession>A0A9W7AEN5</accession>
<feature type="region of interest" description="Disordered" evidence="1">
    <location>
        <begin position="1"/>
        <end position="49"/>
    </location>
</feature>
<dbReference type="AlphaFoldDB" id="A0A9W7AEN5"/>
<evidence type="ECO:0000313" key="4">
    <source>
        <dbReference type="Proteomes" id="UP001162640"/>
    </source>
</evidence>
<feature type="compositionally biased region" description="Polar residues" evidence="1">
    <location>
        <begin position="1212"/>
        <end position="1222"/>
    </location>
</feature>
<feature type="region of interest" description="Disordered" evidence="1">
    <location>
        <begin position="1173"/>
        <end position="1231"/>
    </location>
</feature>
<feature type="transmembrane region" description="Helical" evidence="2">
    <location>
        <begin position="190"/>
        <end position="209"/>
    </location>
</feature>
<feature type="transmembrane region" description="Helical" evidence="2">
    <location>
        <begin position="584"/>
        <end position="606"/>
    </location>
</feature>
<feature type="transmembrane region" description="Helical" evidence="2">
    <location>
        <begin position="970"/>
        <end position="991"/>
    </location>
</feature>
<feature type="transmembrane region" description="Helical" evidence="2">
    <location>
        <begin position="354"/>
        <end position="375"/>
    </location>
</feature>
<feature type="transmembrane region" description="Helical" evidence="2">
    <location>
        <begin position="784"/>
        <end position="802"/>
    </location>
</feature>
<evidence type="ECO:0000256" key="2">
    <source>
        <dbReference type="SAM" id="Phobius"/>
    </source>
</evidence>
<keyword evidence="2" id="KW-0472">Membrane</keyword>
<feature type="transmembrane region" description="Helical" evidence="2">
    <location>
        <begin position="702"/>
        <end position="722"/>
    </location>
</feature>
<comment type="caution">
    <text evidence="3">The sequence shown here is derived from an EMBL/GenBank/DDBJ whole genome shotgun (WGS) entry which is preliminary data.</text>
</comment>
<feature type="transmembrane region" description="Helical" evidence="2">
    <location>
        <begin position="395"/>
        <end position="413"/>
    </location>
</feature>
<keyword evidence="2" id="KW-1133">Transmembrane helix</keyword>
<evidence type="ECO:0000313" key="3">
    <source>
        <dbReference type="EMBL" id="GMH68565.1"/>
    </source>
</evidence>
<keyword evidence="2" id="KW-0812">Transmembrane</keyword>
<feature type="transmembrane region" description="Helical" evidence="2">
    <location>
        <begin position="922"/>
        <end position="950"/>
    </location>
</feature>
<feature type="transmembrane region" description="Helical" evidence="2">
    <location>
        <begin position="319"/>
        <end position="342"/>
    </location>
</feature>